<dbReference type="EMBL" id="MN864865">
    <property type="protein sequence ID" value="QHJ75680.1"/>
    <property type="molecule type" value="Genomic_DNA"/>
</dbReference>
<keyword evidence="2" id="KW-1185">Reference proteome</keyword>
<proteinExistence type="predicted"/>
<gene>
    <name evidence="1" type="ORF">vBAbaMPhT2_068</name>
</gene>
<reference evidence="1 2" key="1">
    <citation type="submission" date="2019-12" db="EMBL/GenBank/DDBJ databases">
        <title>Developing bacteriophages as a method of controlling the opportunistic pathogen Acinetobacter baumannii in Thai hospitals.</title>
        <authorList>
            <person name="Styles K.M."/>
            <person name="Smith S.E."/>
            <person name="Thummeepak R."/>
            <person name="Leungtongkam U."/>
            <person name="Christie G.S."/>
            <person name="Millard A."/>
            <person name="Moat J."/>
            <person name="Dowson C.C."/>
            <person name="Wellington E.M."/>
            <person name="Sitthisak S."/>
            <person name="Sagona A.P."/>
        </authorList>
    </citation>
    <scope>NUCLEOTIDE SEQUENCE [LARGE SCALE GENOMIC DNA]</scope>
</reference>
<evidence type="ECO:0000313" key="2">
    <source>
        <dbReference type="Proteomes" id="UP000464274"/>
    </source>
</evidence>
<accession>A0A6B9SVH8</accession>
<evidence type="ECO:0000313" key="1">
    <source>
        <dbReference type="EMBL" id="QHJ75680.1"/>
    </source>
</evidence>
<sequence>MSKTINIPVEQAKILTDLLKQINVDSFVSVYNRMTKEERAALTGRYMEVLTQPSLSFTIKNICNTFDNEGLSTVSWLNDLCEYISDAAISVIKIDLYTLRLTKQLLEDWRTINGEV</sequence>
<dbReference type="Proteomes" id="UP000464274">
    <property type="component" value="Segment"/>
</dbReference>
<protein>
    <submittedName>
        <fullName evidence="1">Uncharacterized protein</fullName>
    </submittedName>
</protein>
<name>A0A6B9SVH8_9CAUD</name>
<organism evidence="1 2">
    <name type="scientific">Acinetobacter phage vB_AbaM_PhT2</name>
    <dbReference type="NCBI Taxonomy" id="2690230"/>
    <lineage>
        <taxon>Viruses</taxon>
        <taxon>Duplodnaviria</taxon>
        <taxon>Heunggongvirae</taxon>
        <taxon>Uroviricota</taxon>
        <taxon>Caudoviricetes</taxon>
        <taxon>Pantevenvirales</taxon>
        <taxon>Straboviridae</taxon>
        <taxon>Twarogvirinae</taxon>
        <taxon>Hadassahvirus</taxon>
        <taxon>Hadassahvirus pht2</taxon>
    </lineage>
</organism>